<protein>
    <recommendedName>
        <fullName evidence="1">F-box domain-containing protein</fullName>
    </recommendedName>
</protein>
<evidence type="ECO:0000259" key="1">
    <source>
        <dbReference type="PROSITE" id="PS50181"/>
    </source>
</evidence>
<keyword evidence="3" id="KW-1185">Reference proteome</keyword>
<dbReference type="Proteomes" id="UP000217790">
    <property type="component" value="Unassembled WGS sequence"/>
</dbReference>
<feature type="domain" description="F-box" evidence="1">
    <location>
        <begin position="1"/>
        <end position="47"/>
    </location>
</feature>
<organism evidence="2 3">
    <name type="scientific">Armillaria gallica</name>
    <name type="common">Bulbous honey fungus</name>
    <name type="synonym">Armillaria bulbosa</name>
    <dbReference type="NCBI Taxonomy" id="47427"/>
    <lineage>
        <taxon>Eukaryota</taxon>
        <taxon>Fungi</taxon>
        <taxon>Dikarya</taxon>
        <taxon>Basidiomycota</taxon>
        <taxon>Agaricomycotina</taxon>
        <taxon>Agaricomycetes</taxon>
        <taxon>Agaricomycetidae</taxon>
        <taxon>Agaricales</taxon>
        <taxon>Marasmiineae</taxon>
        <taxon>Physalacriaceae</taxon>
        <taxon>Armillaria</taxon>
    </lineage>
</organism>
<dbReference type="EMBL" id="KZ293647">
    <property type="protein sequence ID" value="PBK99028.1"/>
    <property type="molecule type" value="Genomic_DNA"/>
</dbReference>
<sequence>MANIYDLPNEILLIVISLLDISDILSLRQTCSLTHAAIQDKSVWSSLLEEQQRQIPFVAPLREPHSSYILGLDPSVLQSEVLTARRIDRLWLGTRRRSPTKFQPSGNVHLIGLNVFLDKWLLAVYSEGMHLWDLDLNLCGVFPGFRRASLALSKSGFSSYTAVLDGPNARILIVIKKHSFISPFVTLLYEIPLASPDFHLVCSIGSNPLYSPRHIDPVHNTVLSSHACSVELLDWTKSGSPPVVISTEGENLEEMYTAIHDVRLFGPYMIVFKTRSIELHPLPSDLRCGPSAIEHDLPILKHKFSKTFRGYIISEFPDDKLSDVLTLDFLALDVIHGLFHYTVHITIAVPTLEVNLTGLKSLSNLIYRQSAMKPFVLQDVDSKHTPFYVQESSVFESSPVVPPEAWATLDDKAGGFICAYCMGPQAMRAVWMERSRGSMLREIALARLRRPGETQDQGEIMNIEARVVHEERSYDLRGLEFQFLSENKLSHCADDYTHCALGEATGRLVLGNRAGDLFLLGVDN</sequence>
<evidence type="ECO:0000313" key="3">
    <source>
        <dbReference type="Proteomes" id="UP000217790"/>
    </source>
</evidence>
<evidence type="ECO:0000313" key="2">
    <source>
        <dbReference type="EMBL" id="PBK99028.1"/>
    </source>
</evidence>
<dbReference type="Pfam" id="PF12937">
    <property type="entry name" value="F-box-like"/>
    <property type="match status" value="1"/>
</dbReference>
<dbReference type="PROSITE" id="PS50181">
    <property type="entry name" value="FBOX"/>
    <property type="match status" value="1"/>
</dbReference>
<gene>
    <name evidence="2" type="ORF">ARMGADRAFT_1073941</name>
</gene>
<dbReference type="OMA" id="SHACSVE"/>
<name>A0A2H3E798_ARMGA</name>
<proteinExistence type="predicted"/>
<dbReference type="SMART" id="SM00256">
    <property type="entry name" value="FBOX"/>
    <property type="match status" value="1"/>
</dbReference>
<dbReference type="OrthoDB" id="3211970at2759"/>
<dbReference type="InParanoid" id="A0A2H3E798"/>
<reference evidence="3" key="1">
    <citation type="journal article" date="2017" name="Nat. Ecol. Evol.">
        <title>Genome expansion and lineage-specific genetic innovations in the forest pathogenic fungi Armillaria.</title>
        <authorList>
            <person name="Sipos G."/>
            <person name="Prasanna A.N."/>
            <person name="Walter M.C."/>
            <person name="O'Connor E."/>
            <person name="Balint B."/>
            <person name="Krizsan K."/>
            <person name="Kiss B."/>
            <person name="Hess J."/>
            <person name="Varga T."/>
            <person name="Slot J."/>
            <person name="Riley R."/>
            <person name="Boka B."/>
            <person name="Rigling D."/>
            <person name="Barry K."/>
            <person name="Lee J."/>
            <person name="Mihaltcheva S."/>
            <person name="LaButti K."/>
            <person name="Lipzen A."/>
            <person name="Waldron R."/>
            <person name="Moloney N.M."/>
            <person name="Sperisen C."/>
            <person name="Kredics L."/>
            <person name="Vagvoelgyi C."/>
            <person name="Patrignani A."/>
            <person name="Fitzpatrick D."/>
            <person name="Nagy I."/>
            <person name="Doyle S."/>
            <person name="Anderson J.B."/>
            <person name="Grigoriev I.V."/>
            <person name="Gueldener U."/>
            <person name="Muensterkoetter M."/>
            <person name="Nagy L.G."/>
        </authorList>
    </citation>
    <scope>NUCLEOTIDE SEQUENCE [LARGE SCALE GENOMIC DNA]</scope>
    <source>
        <strain evidence="3">Ar21-2</strain>
    </source>
</reference>
<dbReference type="InterPro" id="IPR036047">
    <property type="entry name" value="F-box-like_dom_sf"/>
</dbReference>
<dbReference type="InterPro" id="IPR001810">
    <property type="entry name" value="F-box_dom"/>
</dbReference>
<dbReference type="AlphaFoldDB" id="A0A2H3E798"/>
<dbReference type="SUPFAM" id="SSF81383">
    <property type="entry name" value="F-box domain"/>
    <property type="match status" value="1"/>
</dbReference>
<accession>A0A2H3E798</accession>
<dbReference type="Gene3D" id="1.20.1280.50">
    <property type="match status" value="1"/>
</dbReference>